<protein>
    <recommendedName>
        <fullName evidence="3">bis(5'-nucleosyl)-tetraphosphatase (symmetrical)</fullName>
        <ecNumber evidence="3">3.6.1.41</ecNumber>
    </recommendedName>
    <alternativeName>
        <fullName evidence="6">Ap4A hydrolase</fullName>
    </alternativeName>
    <alternativeName>
        <fullName evidence="5">Diadenosine 5',5'''-P1,P4-tetraphosphate pyrophosphohydrolase</fullName>
    </alternativeName>
    <alternativeName>
        <fullName evidence="7">Diadenosine tetraphosphatase</fullName>
    </alternativeName>
</protein>
<dbReference type="AlphaFoldDB" id="A0A7Z0LJY7"/>
<reference evidence="10 11" key="1">
    <citation type="journal article" date="2015" name="Int. J. Syst. Evol. Microbiol.">
        <title>Halomonas salicampi sp. nov., a halotolerant and alkalitolerant bacterium isolated from a saltern soil.</title>
        <authorList>
            <person name="Lee J.C."/>
            <person name="Kim Y.S."/>
            <person name="Yun B.S."/>
            <person name="Whang K.S."/>
        </authorList>
    </citation>
    <scope>NUCLEOTIDE SEQUENCE [LARGE SCALE GENOMIC DNA]</scope>
    <source>
        <strain evidence="10 11">BH103</strain>
    </source>
</reference>
<organism evidence="10 11">
    <name type="scientific">Vreelandella salicampi</name>
    <dbReference type="NCBI Taxonomy" id="1449798"/>
    <lineage>
        <taxon>Bacteria</taxon>
        <taxon>Pseudomonadati</taxon>
        <taxon>Pseudomonadota</taxon>
        <taxon>Gammaproteobacteria</taxon>
        <taxon>Oceanospirillales</taxon>
        <taxon>Halomonadaceae</taxon>
        <taxon>Vreelandella</taxon>
    </lineage>
</organism>
<evidence type="ECO:0000256" key="4">
    <source>
        <dbReference type="ARBA" id="ARBA00022801"/>
    </source>
</evidence>
<dbReference type="InterPro" id="IPR004617">
    <property type="entry name" value="ApaH"/>
</dbReference>
<evidence type="ECO:0000256" key="1">
    <source>
        <dbReference type="ARBA" id="ARBA00003413"/>
    </source>
</evidence>
<name>A0A7Z0LJY7_9GAMM</name>
<dbReference type="PANTHER" id="PTHR40942">
    <property type="match status" value="1"/>
</dbReference>
<comment type="similarity">
    <text evidence="2">Belongs to the Ap4A hydrolase family.</text>
</comment>
<dbReference type="RefSeq" id="WP_179929558.1">
    <property type="nucleotide sequence ID" value="NZ_JACCDF010000003.1"/>
</dbReference>
<dbReference type="EC" id="3.6.1.41" evidence="3"/>
<keyword evidence="11" id="KW-1185">Reference proteome</keyword>
<evidence type="ECO:0000313" key="11">
    <source>
        <dbReference type="Proteomes" id="UP000586119"/>
    </source>
</evidence>
<dbReference type="InterPro" id="IPR004843">
    <property type="entry name" value="Calcineurin-like_PHP"/>
</dbReference>
<dbReference type="GO" id="GO:0008803">
    <property type="term" value="F:bis(5'-nucleosyl)-tetraphosphatase (symmetrical) activity"/>
    <property type="evidence" value="ECO:0007669"/>
    <property type="project" value="UniProtKB-EC"/>
</dbReference>
<evidence type="ECO:0000259" key="9">
    <source>
        <dbReference type="Pfam" id="PF00149"/>
    </source>
</evidence>
<dbReference type="InterPro" id="IPR029052">
    <property type="entry name" value="Metallo-depent_PP-like"/>
</dbReference>
<evidence type="ECO:0000256" key="2">
    <source>
        <dbReference type="ARBA" id="ARBA00005419"/>
    </source>
</evidence>
<keyword evidence="4 10" id="KW-0378">Hydrolase</keyword>
<dbReference type="CDD" id="cd07422">
    <property type="entry name" value="MPP_ApaH"/>
    <property type="match status" value="1"/>
</dbReference>
<dbReference type="NCBIfam" id="NF001204">
    <property type="entry name" value="PRK00166.1"/>
    <property type="match status" value="1"/>
</dbReference>
<dbReference type="PIRSF" id="PIRSF000903">
    <property type="entry name" value="B5n-ttraPtase_sm"/>
    <property type="match status" value="1"/>
</dbReference>
<evidence type="ECO:0000256" key="5">
    <source>
        <dbReference type="ARBA" id="ARBA00031248"/>
    </source>
</evidence>
<dbReference type="Pfam" id="PF00149">
    <property type="entry name" value="Metallophos"/>
    <property type="match status" value="1"/>
</dbReference>
<evidence type="ECO:0000256" key="6">
    <source>
        <dbReference type="ARBA" id="ARBA00032248"/>
    </source>
</evidence>
<dbReference type="NCBIfam" id="TIGR00668">
    <property type="entry name" value="apaH"/>
    <property type="match status" value="1"/>
</dbReference>
<dbReference type="Proteomes" id="UP000586119">
    <property type="component" value="Unassembled WGS sequence"/>
</dbReference>
<sequence length="271" mass="29778">MNTYVIGDLHGCHAEFVALLEKLAFNPERDRLWLVGDLVNRGPGSLACLREAQQLDARCVLGNHDFHLLVAARGGGKLRKNDTLEEILSAPDREALLDWLQQQPLTVREDDTLMVHAGILPSWSLAQAQALGGEVQAALQGEASGAFLRELFGNQPDRWREDLAGMDRLRCIVNVMARMRFIAADEQLDFAAKQGLDSAPEGFAPWFQYPRADQARLLFGHWAALLGHTPEAAIQVHALDTGCAWGGALTALTLETGELTSIPSQRAERKP</sequence>
<comment type="catalytic activity">
    <reaction evidence="8">
        <text>P(1),P(4)-bis(5'-adenosyl) tetraphosphate + H2O = 2 ADP + 2 H(+)</text>
        <dbReference type="Rhea" id="RHEA:24252"/>
        <dbReference type="ChEBI" id="CHEBI:15377"/>
        <dbReference type="ChEBI" id="CHEBI:15378"/>
        <dbReference type="ChEBI" id="CHEBI:58141"/>
        <dbReference type="ChEBI" id="CHEBI:456216"/>
        <dbReference type="EC" id="3.6.1.41"/>
    </reaction>
</comment>
<proteinExistence type="inferred from homology"/>
<accession>A0A7Z0LJY7</accession>
<evidence type="ECO:0000256" key="7">
    <source>
        <dbReference type="ARBA" id="ARBA00033210"/>
    </source>
</evidence>
<evidence type="ECO:0000256" key="3">
    <source>
        <dbReference type="ARBA" id="ARBA00012506"/>
    </source>
</evidence>
<evidence type="ECO:0000256" key="8">
    <source>
        <dbReference type="ARBA" id="ARBA00049417"/>
    </source>
</evidence>
<feature type="domain" description="Calcineurin-like phosphoesterase" evidence="9">
    <location>
        <begin position="1"/>
        <end position="138"/>
    </location>
</feature>
<evidence type="ECO:0000313" key="10">
    <source>
        <dbReference type="EMBL" id="NYS60214.1"/>
    </source>
</evidence>
<comment type="caution">
    <text evidence="10">The sequence shown here is derived from an EMBL/GenBank/DDBJ whole genome shotgun (WGS) entry which is preliminary data.</text>
</comment>
<dbReference type="PANTHER" id="PTHR40942:SF4">
    <property type="entry name" value="CYTOCHROME C5"/>
    <property type="match status" value="1"/>
</dbReference>
<dbReference type="SUPFAM" id="SSF56300">
    <property type="entry name" value="Metallo-dependent phosphatases"/>
    <property type="match status" value="1"/>
</dbReference>
<dbReference type="Gene3D" id="3.60.21.10">
    <property type="match status" value="1"/>
</dbReference>
<gene>
    <name evidence="10" type="ORF">HZS81_05480</name>
</gene>
<dbReference type="EMBL" id="JACCDF010000003">
    <property type="protein sequence ID" value="NYS60214.1"/>
    <property type="molecule type" value="Genomic_DNA"/>
</dbReference>
<comment type="function">
    <text evidence="1">Hydrolyzes diadenosine 5',5'''-P1,P4-tetraphosphate to yield ADP.</text>
</comment>